<proteinExistence type="predicted"/>
<dbReference type="EMBL" id="NJHN03000083">
    <property type="protein sequence ID" value="KAH9417007.1"/>
    <property type="molecule type" value="Genomic_DNA"/>
</dbReference>
<evidence type="ECO:0000313" key="2">
    <source>
        <dbReference type="Proteomes" id="UP000887458"/>
    </source>
</evidence>
<evidence type="ECO:0000313" key="1">
    <source>
        <dbReference type="EMBL" id="KAH9417007.1"/>
    </source>
</evidence>
<comment type="caution">
    <text evidence="1">The sequence shown here is derived from an EMBL/GenBank/DDBJ whole genome shotgun (WGS) entry which is preliminary data.</text>
</comment>
<sequence length="92" mass="10720">MANNNNNNKSESNRIQKKIENRIKNFLDPDNQSSNLNGLVQMPYPFIRFSAKITHIPIDLQQQQQQQKTEQYCPFSLVGFNQIKNLFSTFDG</sequence>
<name>A0ABQ8J358_DERPT</name>
<reference evidence="1 2" key="2">
    <citation type="journal article" date="2022" name="Mol. Biol. Evol.">
        <title>Comparative Genomics Reveals Insights into the Divergent Evolution of Astigmatic Mites and Household Pest Adaptations.</title>
        <authorList>
            <person name="Xiong Q."/>
            <person name="Wan A.T."/>
            <person name="Liu X."/>
            <person name="Fung C.S."/>
            <person name="Xiao X."/>
            <person name="Malainual N."/>
            <person name="Hou J."/>
            <person name="Wang L."/>
            <person name="Wang M."/>
            <person name="Yang K.Y."/>
            <person name="Cui Y."/>
            <person name="Leung E.L."/>
            <person name="Nong W."/>
            <person name="Shin S.K."/>
            <person name="Au S.W."/>
            <person name="Jeong K.Y."/>
            <person name="Chew F.T."/>
            <person name="Hui J.H."/>
            <person name="Leung T.F."/>
            <person name="Tungtrongchitr A."/>
            <person name="Zhong N."/>
            <person name="Liu Z."/>
            <person name="Tsui S.K."/>
        </authorList>
    </citation>
    <scope>NUCLEOTIDE SEQUENCE [LARGE SCALE GENOMIC DNA]</scope>
    <source>
        <strain evidence="1">Derp</strain>
    </source>
</reference>
<keyword evidence="2" id="KW-1185">Reference proteome</keyword>
<dbReference type="Proteomes" id="UP000887458">
    <property type="component" value="Unassembled WGS sequence"/>
</dbReference>
<gene>
    <name evidence="1" type="ORF">DERP_011736</name>
</gene>
<protein>
    <submittedName>
        <fullName evidence="1">Uncharacterized protein</fullName>
    </submittedName>
</protein>
<organism evidence="1 2">
    <name type="scientific">Dermatophagoides pteronyssinus</name>
    <name type="common">European house dust mite</name>
    <dbReference type="NCBI Taxonomy" id="6956"/>
    <lineage>
        <taxon>Eukaryota</taxon>
        <taxon>Metazoa</taxon>
        <taxon>Ecdysozoa</taxon>
        <taxon>Arthropoda</taxon>
        <taxon>Chelicerata</taxon>
        <taxon>Arachnida</taxon>
        <taxon>Acari</taxon>
        <taxon>Acariformes</taxon>
        <taxon>Sarcoptiformes</taxon>
        <taxon>Astigmata</taxon>
        <taxon>Psoroptidia</taxon>
        <taxon>Analgoidea</taxon>
        <taxon>Pyroglyphidae</taxon>
        <taxon>Dermatophagoidinae</taxon>
        <taxon>Dermatophagoides</taxon>
    </lineage>
</organism>
<accession>A0ABQ8J358</accession>
<reference evidence="1 2" key="1">
    <citation type="journal article" date="2018" name="J. Allergy Clin. Immunol.">
        <title>High-quality assembly of Dermatophagoides pteronyssinus genome and transcriptome reveals a wide range of novel allergens.</title>
        <authorList>
            <person name="Liu X.Y."/>
            <person name="Yang K.Y."/>
            <person name="Wang M.Q."/>
            <person name="Kwok J.S."/>
            <person name="Zeng X."/>
            <person name="Yang Z."/>
            <person name="Xiao X.J."/>
            <person name="Lau C.P."/>
            <person name="Li Y."/>
            <person name="Huang Z.M."/>
            <person name="Ba J.G."/>
            <person name="Yim A.K."/>
            <person name="Ouyang C.Y."/>
            <person name="Ngai S.M."/>
            <person name="Chan T.F."/>
            <person name="Leung E.L."/>
            <person name="Liu L."/>
            <person name="Liu Z.G."/>
            <person name="Tsui S.K."/>
        </authorList>
    </citation>
    <scope>NUCLEOTIDE SEQUENCE [LARGE SCALE GENOMIC DNA]</scope>
    <source>
        <strain evidence="1">Derp</strain>
    </source>
</reference>